<dbReference type="AlphaFoldDB" id="A0AA52EF21"/>
<dbReference type="InterPro" id="IPR021440">
    <property type="entry name" value="DUF3089"/>
</dbReference>
<feature type="transmembrane region" description="Helical" evidence="1">
    <location>
        <begin position="12"/>
        <end position="34"/>
    </location>
</feature>
<evidence type="ECO:0000313" key="2">
    <source>
        <dbReference type="EMBL" id="WND02458.1"/>
    </source>
</evidence>
<name>A0AA52EF21_9PROT</name>
<reference evidence="2" key="1">
    <citation type="submission" date="2023-04" db="EMBL/GenBank/DDBJ databases">
        <title>Complete genome sequence of Temperatibacter marinus.</title>
        <authorList>
            <person name="Rong J.-C."/>
            <person name="Yi M.-L."/>
            <person name="Zhao Q."/>
        </authorList>
    </citation>
    <scope>NUCLEOTIDE SEQUENCE</scope>
    <source>
        <strain evidence="2">NBRC 110045</strain>
    </source>
</reference>
<dbReference type="KEGG" id="tmk:QGN29_12970"/>
<protein>
    <submittedName>
        <fullName evidence="2">DUF3089 domain-containing protein</fullName>
    </submittedName>
</protein>
<proteinExistence type="predicted"/>
<dbReference type="EMBL" id="CP123872">
    <property type="protein sequence ID" value="WND02458.1"/>
    <property type="molecule type" value="Genomic_DNA"/>
</dbReference>
<keyword evidence="3" id="KW-1185">Reference proteome</keyword>
<keyword evidence="1" id="KW-1133">Transmembrane helix</keyword>
<dbReference type="RefSeq" id="WP_310798293.1">
    <property type="nucleotide sequence ID" value="NZ_CP123872.1"/>
</dbReference>
<accession>A0AA52EF21</accession>
<dbReference type="Proteomes" id="UP001268683">
    <property type="component" value="Chromosome"/>
</dbReference>
<evidence type="ECO:0000313" key="3">
    <source>
        <dbReference type="Proteomes" id="UP001268683"/>
    </source>
</evidence>
<organism evidence="2 3">
    <name type="scientific">Temperatibacter marinus</name>
    <dbReference type="NCBI Taxonomy" id="1456591"/>
    <lineage>
        <taxon>Bacteria</taxon>
        <taxon>Pseudomonadati</taxon>
        <taxon>Pseudomonadota</taxon>
        <taxon>Alphaproteobacteria</taxon>
        <taxon>Kordiimonadales</taxon>
        <taxon>Temperatibacteraceae</taxon>
        <taxon>Temperatibacter</taxon>
    </lineage>
</organism>
<keyword evidence="1" id="KW-0472">Membrane</keyword>
<dbReference type="InterPro" id="IPR029058">
    <property type="entry name" value="AB_hydrolase_fold"/>
</dbReference>
<sequence length="391" mass="43538">MGEETQKSKMKPAGCFLLIIVAVLIVMFAARIWWEQDPMGPMRLAFGIKTKIKDEASAHTPEYHKDSAWLVKPALIHPTASFRVDGAEGRSPEASVDVFYIHPTSGFANDRWNAAYDDAKATARSNSLAIKSHLTAFNQEARLFAPKYRQANFGAFFDTSGQNLQAFMLAYSDVVKAFDYYITNLNEGRPFFIAAHSQGSMHAIPLLMQRLKGTDAGKRMIAAYLVGWPVSVEADIPALGFNACERAEDTNCIISWQTFGMDGNADMLTAYMKSTPGFTGKPRAGTSMLCTNPLTWTVGGTASSNDHKGAIDMYVDTTPIPAVSKDRFGAQCDKNGALFLDRQLKGNVWEQYQMSGLNMHAYDYNLFYMNLIDNIEQRKKAWFLRTQTQSD</sequence>
<dbReference type="SUPFAM" id="SSF53474">
    <property type="entry name" value="alpha/beta-Hydrolases"/>
    <property type="match status" value="1"/>
</dbReference>
<dbReference type="Pfam" id="PF11288">
    <property type="entry name" value="DUF3089"/>
    <property type="match status" value="1"/>
</dbReference>
<evidence type="ECO:0000256" key="1">
    <source>
        <dbReference type="SAM" id="Phobius"/>
    </source>
</evidence>
<keyword evidence="1" id="KW-0812">Transmembrane</keyword>
<gene>
    <name evidence="2" type="ORF">QGN29_12970</name>
</gene>